<comment type="subcellular location">
    <subcellularLocation>
        <location evidence="8">Peroxisome membrane</location>
    </subcellularLocation>
</comment>
<keyword evidence="3" id="KW-0653">Protein transport</keyword>
<proteinExistence type="inferred from homology"/>
<evidence type="ECO:0000313" key="11">
    <source>
        <dbReference type="Proteomes" id="UP000541444"/>
    </source>
</evidence>
<dbReference type="PANTHER" id="PTHR19332:SF1">
    <property type="entry name" value="PEROXISOMAL MEMBRANE PROTEIN PEX13"/>
    <property type="match status" value="1"/>
</dbReference>
<dbReference type="GO" id="GO:1990429">
    <property type="term" value="C:peroxisomal importomer complex"/>
    <property type="evidence" value="ECO:0007669"/>
    <property type="project" value="TreeGrafter"/>
</dbReference>
<comment type="caution">
    <text evidence="10">The sequence shown here is derived from an EMBL/GenBank/DDBJ whole genome shotgun (WGS) entry which is preliminary data.</text>
</comment>
<dbReference type="Proteomes" id="UP000541444">
    <property type="component" value="Unassembled WGS sequence"/>
</dbReference>
<gene>
    <name evidence="10" type="ORF">GIB67_035531</name>
</gene>
<evidence type="ECO:0000256" key="4">
    <source>
        <dbReference type="ARBA" id="ARBA00023010"/>
    </source>
</evidence>
<accession>A0A7J7MC42</accession>
<keyword evidence="2" id="KW-0813">Transport</keyword>
<evidence type="ECO:0000256" key="7">
    <source>
        <dbReference type="ARBA" id="ARBA00029693"/>
    </source>
</evidence>
<keyword evidence="11" id="KW-1185">Reference proteome</keyword>
<dbReference type="GO" id="GO:0005778">
    <property type="term" value="C:peroxisomal membrane"/>
    <property type="evidence" value="ECO:0007669"/>
    <property type="project" value="UniProtKB-SubCell"/>
</dbReference>
<evidence type="ECO:0000256" key="8">
    <source>
        <dbReference type="ARBA" id="ARBA00046271"/>
    </source>
</evidence>
<feature type="region of interest" description="Disordered" evidence="9">
    <location>
        <begin position="154"/>
        <end position="175"/>
    </location>
</feature>
<reference evidence="10 11" key="1">
    <citation type="journal article" date="2020" name="IScience">
        <title>Genome Sequencing of the Endangered Kingdonia uniflora (Circaeasteraceae, Ranunculales) Reveals Potential Mechanisms of Evolutionary Specialization.</title>
        <authorList>
            <person name="Sun Y."/>
            <person name="Deng T."/>
            <person name="Zhang A."/>
            <person name="Moore M.J."/>
            <person name="Landis J.B."/>
            <person name="Lin N."/>
            <person name="Zhang H."/>
            <person name="Zhang X."/>
            <person name="Huang J."/>
            <person name="Zhang X."/>
            <person name="Sun H."/>
            <person name="Wang H."/>
        </authorList>
    </citation>
    <scope>NUCLEOTIDE SEQUENCE [LARGE SCALE GENOMIC DNA]</scope>
    <source>
        <strain evidence="10">TB1705</strain>
        <tissue evidence="10">Leaf</tissue>
    </source>
</reference>
<dbReference type="OrthoDB" id="514567at2759"/>
<evidence type="ECO:0000256" key="5">
    <source>
        <dbReference type="ARBA" id="ARBA00023136"/>
    </source>
</evidence>
<keyword evidence="4" id="KW-0811">Translocation</keyword>
<evidence type="ECO:0000313" key="10">
    <source>
        <dbReference type="EMBL" id="KAF6152463.1"/>
    </source>
</evidence>
<sequence length="175" mass="19662">MPKRTTKLSDVFIWSLITPMGFNKKRLCCVCSISMDPKPQQGRSGDNRLPKPWEISGSAPFRPSSPGRTSDVVEASGTARRRTTLVKALGSEVWKRRILHWLLPKLYMGQVVPFLMVQRFGENAYKLFDCLGMLYGELARYVLRLLGFRTKPRKVPPPGHEGFPGNNNGHGMTSG</sequence>
<evidence type="ECO:0000256" key="2">
    <source>
        <dbReference type="ARBA" id="ARBA00022448"/>
    </source>
</evidence>
<evidence type="ECO:0000256" key="3">
    <source>
        <dbReference type="ARBA" id="ARBA00022927"/>
    </source>
</evidence>
<dbReference type="GO" id="GO:0016560">
    <property type="term" value="P:protein import into peroxisome matrix, docking"/>
    <property type="evidence" value="ECO:0007669"/>
    <property type="project" value="InterPro"/>
</dbReference>
<keyword evidence="6" id="KW-0576">Peroxisome</keyword>
<name>A0A7J7MC42_9MAGN</name>
<dbReference type="AlphaFoldDB" id="A0A7J7MC42"/>
<evidence type="ECO:0000256" key="1">
    <source>
        <dbReference type="ARBA" id="ARBA00006033"/>
    </source>
</evidence>
<feature type="compositionally biased region" description="Polar residues" evidence="9">
    <location>
        <begin position="165"/>
        <end position="175"/>
    </location>
</feature>
<organism evidence="10 11">
    <name type="scientific">Kingdonia uniflora</name>
    <dbReference type="NCBI Taxonomy" id="39325"/>
    <lineage>
        <taxon>Eukaryota</taxon>
        <taxon>Viridiplantae</taxon>
        <taxon>Streptophyta</taxon>
        <taxon>Embryophyta</taxon>
        <taxon>Tracheophyta</taxon>
        <taxon>Spermatophyta</taxon>
        <taxon>Magnoliopsida</taxon>
        <taxon>Ranunculales</taxon>
        <taxon>Circaeasteraceae</taxon>
        <taxon>Kingdonia</taxon>
    </lineage>
</organism>
<dbReference type="InterPro" id="IPR035463">
    <property type="entry name" value="Pex13"/>
</dbReference>
<evidence type="ECO:0000256" key="9">
    <source>
        <dbReference type="SAM" id="MobiDB-lite"/>
    </source>
</evidence>
<evidence type="ECO:0000256" key="6">
    <source>
        <dbReference type="ARBA" id="ARBA00023140"/>
    </source>
</evidence>
<feature type="region of interest" description="Disordered" evidence="9">
    <location>
        <begin position="57"/>
        <end position="76"/>
    </location>
</feature>
<comment type="similarity">
    <text evidence="1">Belongs to the peroxin-13 family.</text>
</comment>
<dbReference type="EMBL" id="JACGCM010001629">
    <property type="protein sequence ID" value="KAF6152463.1"/>
    <property type="molecule type" value="Genomic_DNA"/>
</dbReference>
<protein>
    <recommendedName>
        <fullName evidence="7">Peroxin-13</fullName>
    </recommendedName>
</protein>
<keyword evidence="5" id="KW-0472">Membrane</keyword>
<dbReference type="PANTHER" id="PTHR19332">
    <property type="entry name" value="PEROXISOMAL MEMBRANE PROTEIN PEX13"/>
    <property type="match status" value="1"/>
</dbReference>